<evidence type="ECO:0000313" key="3">
    <source>
        <dbReference type="EMBL" id="ALZ86675.1"/>
    </source>
</evidence>
<accession>A0A0U4WUY1</accession>
<evidence type="ECO:0000256" key="1">
    <source>
        <dbReference type="ARBA" id="ARBA00008791"/>
    </source>
</evidence>
<dbReference type="PANTHER" id="PTHR31964:SF113">
    <property type="entry name" value="USPA DOMAIN-CONTAINING PROTEIN"/>
    <property type="match status" value="1"/>
</dbReference>
<dbReference type="Pfam" id="PF00582">
    <property type="entry name" value="Usp"/>
    <property type="match status" value="1"/>
</dbReference>
<gene>
    <name evidence="3" type="ORF">APT59_21575</name>
</gene>
<dbReference type="AlphaFoldDB" id="A0A0U4WUY1"/>
<dbReference type="RefSeq" id="WP_059316714.1">
    <property type="nucleotide sequence ID" value="NZ_CP013987.1"/>
</dbReference>
<comment type="similarity">
    <text evidence="1">Belongs to the universal stress protein A family.</text>
</comment>
<dbReference type="Proteomes" id="UP000064137">
    <property type="component" value="Chromosome"/>
</dbReference>
<reference evidence="3 4" key="1">
    <citation type="submission" date="2016-01" db="EMBL/GenBank/DDBJ databases">
        <title>Annotation of Pseudomonas oryzihabitans USDA-ARS-USMARC-56511.</title>
        <authorList>
            <person name="Harhay G.P."/>
            <person name="Harhay D.M."/>
            <person name="Smith T.P.L."/>
            <person name="Bono J.L."/>
            <person name="Heaton M.P."/>
            <person name="Clawson M.L."/>
            <person name="Chitko-Mckown C.G."/>
            <person name="Capik S.F."/>
            <person name="DeDonder K.D."/>
            <person name="Apley M.D."/>
            <person name="Lubbers B.V."/>
            <person name="White B.J."/>
            <person name="Larson R.L."/>
        </authorList>
    </citation>
    <scope>NUCLEOTIDE SEQUENCE [LARGE SCALE GENOMIC DNA]</scope>
    <source>
        <strain evidence="3 4">USDA-ARS-USMARC-56511</strain>
    </source>
</reference>
<evidence type="ECO:0000313" key="4">
    <source>
        <dbReference type="Proteomes" id="UP000064137"/>
    </source>
</evidence>
<protein>
    <submittedName>
        <fullName evidence="3">Universal stress protein</fullName>
    </submittedName>
</protein>
<dbReference type="KEGG" id="por:APT59_21575"/>
<dbReference type="EMBL" id="CP013987">
    <property type="protein sequence ID" value="ALZ86675.1"/>
    <property type="molecule type" value="Genomic_DNA"/>
</dbReference>
<dbReference type="PANTHER" id="PTHR31964">
    <property type="entry name" value="ADENINE NUCLEOTIDE ALPHA HYDROLASES-LIKE SUPERFAMILY PROTEIN"/>
    <property type="match status" value="1"/>
</dbReference>
<dbReference type="SUPFAM" id="SSF52402">
    <property type="entry name" value="Adenine nucleotide alpha hydrolases-like"/>
    <property type="match status" value="1"/>
</dbReference>
<dbReference type="InterPro" id="IPR006015">
    <property type="entry name" value="Universal_stress_UspA"/>
</dbReference>
<proteinExistence type="inferred from homology"/>
<feature type="domain" description="UspA" evidence="2">
    <location>
        <begin position="2"/>
        <end position="142"/>
    </location>
</feature>
<dbReference type="CDD" id="cd00293">
    <property type="entry name" value="USP-like"/>
    <property type="match status" value="1"/>
</dbReference>
<evidence type="ECO:0000259" key="2">
    <source>
        <dbReference type="Pfam" id="PF00582"/>
    </source>
</evidence>
<sequence length="142" mass="15368">MHNVLVAYDGSPSADNALRYVLDLVKAGLSLDLHLLNVQNEPEIYGAPFDDRILREWRGSLQDKAEDILVRARPALLEAGIEAQTHVGFGSIAETIGETARRLEVDTVVMGTRGLGSLSGLLLGSVAHRVVHQVPLPVILVK</sequence>
<name>A0A0U4WUY1_9PSED</name>
<dbReference type="InterPro" id="IPR014729">
    <property type="entry name" value="Rossmann-like_a/b/a_fold"/>
</dbReference>
<dbReference type="Gene3D" id="3.40.50.620">
    <property type="entry name" value="HUPs"/>
    <property type="match status" value="1"/>
</dbReference>
<dbReference type="InterPro" id="IPR006016">
    <property type="entry name" value="UspA"/>
</dbReference>
<dbReference type="PRINTS" id="PR01438">
    <property type="entry name" value="UNVRSLSTRESS"/>
</dbReference>
<dbReference type="OrthoDB" id="5795499at2"/>
<organism evidence="3 4">
    <name type="scientific">Pseudomonas oryzihabitans</name>
    <dbReference type="NCBI Taxonomy" id="47885"/>
    <lineage>
        <taxon>Bacteria</taxon>
        <taxon>Pseudomonadati</taxon>
        <taxon>Pseudomonadota</taxon>
        <taxon>Gammaproteobacteria</taxon>
        <taxon>Pseudomonadales</taxon>
        <taxon>Pseudomonadaceae</taxon>
        <taxon>Pseudomonas</taxon>
    </lineage>
</organism>